<accession>A0ABM3LPC7</accession>
<evidence type="ECO:0000256" key="1">
    <source>
        <dbReference type="SAM" id="SignalP"/>
    </source>
</evidence>
<evidence type="ECO:0000313" key="3">
    <source>
        <dbReference type="RefSeq" id="XP_052740926.1"/>
    </source>
</evidence>
<keyword evidence="2" id="KW-1185">Reference proteome</keyword>
<dbReference type="GeneID" id="128198637"/>
<organism evidence="2 3">
    <name type="scientific">Bicyclus anynana</name>
    <name type="common">Squinting bush brown butterfly</name>
    <dbReference type="NCBI Taxonomy" id="110368"/>
    <lineage>
        <taxon>Eukaryota</taxon>
        <taxon>Metazoa</taxon>
        <taxon>Ecdysozoa</taxon>
        <taxon>Arthropoda</taxon>
        <taxon>Hexapoda</taxon>
        <taxon>Insecta</taxon>
        <taxon>Pterygota</taxon>
        <taxon>Neoptera</taxon>
        <taxon>Endopterygota</taxon>
        <taxon>Lepidoptera</taxon>
        <taxon>Glossata</taxon>
        <taxon>Ditrysia</taxon>
        <taxon>Papilionoidea</taxon>
        <taxon>Nymphalidae</taxon>
        <taxon>Satyrinae</taxon>
        <taxon>Satyrini</taxon>
        <taxon>Mycalesina</taxon>
        <taxon>Bicyclus</taxon>
    </lineage>
</organism>
<protein>
    <submittedName>
        <fullName evidence="3">Uncharacterized protein LOC128198637</fullName>
    </submittedName>
</protein>
<name>A0ABM3LPC7_BICAN</name>
<sequence length="380" mass="43379">MWRNFSLVLVLCAVIEISCWSDNCNGCRADYTRNKRAKYYSFPSYKYSRPTYYNRGPLYSYTSNDIGPAAKPRPYKVSKRPINEGLGDEDFDNLINYLSNKDLDKIIKFAAEKEVYADRYRDSDNYEYNDDSANSGYEEVYPKMYVNGPNVQFDSNRYNSFAYSNPDANNIHWQVDMNNIKVHAPVNTEESEETEQLSLLDEYIKKEINVMSNQNNVFTDSSTVKEEELPKPLNLREDDYDVSFTNNVPSIAKPESAYILENFGDLPLMEYENSKLEKVNSYSVPHYSVISPSDHRPRFPSSSPSLPSSQSSPFSSSVLSLINAPEVEPAPPVSAAKEQSDAHLKAIKIWTHKSKGTAYTLHDDGTLSLEIPARPRHKYS</sequence>
<dbReference type="RefSeq" id="XP_052740926.1">
    <property type="nucleotide sequence ID" value="XM_052884966.1"/>
</dbReference>
<feature type="signal peptide" evidence="1">
    <location>
        <begin position="1"/>
        <end position="21"/>
    </location>
</feature>
<evidence type="ECO:0000313" key="2">
    <source>
        <dbReference type="Proteomes" id="UP001652582"/>
    </source>
</evidence>
<proteinExistence type="predicted"/>
<gene>
    <name evidence="3" type="primary">LOC128198637</name>
</gene>
<dbReference type="Proteomes" id="UP001652582">
    <property type="component" value="Chromosome 13"/>
</dbReference>
<feature type="chain" id="PRO_5047040110" evidence="1">
    <location>
        <begin position="22"/>
        <end position="380"/>
    </location>
</feature>
<keyword evidence="1" id="KW-0732">Signal</keyword>
<reference evidence="3" key="1">
    <citation type="submission" date="2025-08" db="UniProtKB">
        <authorList>
            <consortium name="RefSeq"/>
        </authorList>
    </citation>
    <scope>IDENTIFICATION</scope>
</reference>